<keyword evidence="2" id="KW-0677">Repeat</keyword>
<dbReference type="GO" id="GO:0009451">
    <property type="term" value="P:RNA modification"/>
    <property type="evidence" value="ECO:0000318"/>
    <property type="project" value="GO_Central"/>
</dbReference>
<feature type="repeat" description="PPR" evidence="4">
    <location>
        <begin position="283"/>
        <end position="317"/>
    </location>
</feature>
<dbReference type="EMBL" id="LFYR01000897">
    <property type="protein sequence ID" value="KMZ67577.1"/>
    <property type="molecule type" value="Genomic_DNA"/>
</dbReference>
<evidence type="ECO:0000256" key="4">
    <source>
        <dbReference type="PROSITE-ProRule" id="PRU00708"/>
    </source>
</evidence>
<evidence type="ECO:0000313" key="6">
    <source>
        <dbReference type="Proteomes" id="UP000036987"/>
    </source>
</evidence>
<evidence type="ECO:0000256" key="3">
    <source>
        <dbReference type="ARBA" id="ARBA00022946"/>
    </source>
</evidence>
<reference evidence="6" key="1">
    <citation type="journal article" date="2016" name="Nature">
        <title>The genome of the seagrass Zostera marina reveals angiosperm adaptation to the sea.</title>
        <authorList>
            <person name="Olsen J.L."/>
            <person name="Rouze P."/>
            <person name="Verhelst B."/>
            <person name="Lin Y.-C."/>
            <person name="Bayer T."/>
            <person name="Collen J."/>
            <person name="Dattolo E."/>
            <person name="De Paoli E."/>
            <person name="Dittami S."/>
            <person name="Maumus F."/>
            <person name="Michel G."/>
            <person name="Kersting A."/>
            <person name="Lauritano C."/>
            <person name="Lohaus R."/>
            <person name="Toepel M."/>
            <person name="Tonon T."/>
            <person name="Vanneste K."/>
            <person name="Amirebrahimi M."/>
            <person name="Brakel J."/>
            <person name="Bostroem C."/>
            <person name="Chovatia M."/>
            <person name="Grimwood J."/>
            <person name="Jenkins J.W."/>
            <person name="Jueterbock A."/>
            <person name="Mraz A."/>
            <person name="Stam W.T."/>
            <person name="Tice H."/>
            <person name="Bornberg-Bauer E."/>
            <person name="Green P.J."/>
            <person name="Pearson G.A."/>
            <person name="Procaccini G."/>
            <person name="Duarte C.M."/>
            <person name="Schmutz J."/>
            <person name="Reusch T.B.H."/>
            <person name="Van de Peer Y."/>
        </authorList>
    </citation>
    <scope>NUCLEOTIDE SEQUENCE [LARGE SCALE GENOMIC DNA]</scope>
    <source>
        <strain evidence="6">cv. Finnish</strain>
    </source>
</reference>
<dbReference type="PROSITE" id="PS51375">
    <property type="entry name" value="PPR"/>
    <property type="match status" value="4"/>
</dbReference>
<dbReference type="AlphaFoldDB" id="A0A0K9PH85"/>
<gene>
    <name evidence="5" type="ORF">ZOSMA_262G00110</name>
</gene>
<protein>
    <submittedName>
        <fullName evidence="5">Pentatricopeptide repeat-containing protein</fullName>
    </submittedName>
</protein>
<dbReference type="Pfam" id="PF13041">
    <property type="entry name" value="PPR_2"/>
    <property type="match status" value="3"/>
</dbReference>
<sequence>MTRKTILLPAVLSDQLANSAARRDIIRGASIHAAIVKIGSLHTDSFAGNIVVNFYAKCERLPEAGRAFDDIRNRDVGSWNCLINANSHSNPCVTFRLFRRMMSDFSVLPNSFTFTGLFKAAAGNDARLGGAKELHGVAVKVGCISGDVFAGTALLNVYCRLGFVRDARKLFDRMRLKNSVSWATMISGYTIENDCHEASKLFRSNLRGTGGSFCVNEFVLTAVVSAVGASEFLVIGEQIHDYTVKNGFLSFVAVNTSIITMYSKCGSLDAAHRCFTESSTIWNSITWGAMITGYVQNGSFASALRMFSEMHHFGVTPTKYTLVGVLNACGDLKSLNSGKQIHCFLLKLGFESHVYIKSALIDTFANCNSVYDAWKAFDQMSEPDTVVWTTMISGYVQNAQNEEALSLYCRMGMEGLLPTDLTLASTLRACSCLGSLGLGKQLHVHTIKHGFNLDNPIGSALMTMYAKSGDIGQSFLIFKKMSTRDVVAWNSMLSAFSQNGLGNHALQLFDEMVENKRIIPNTITFINLLSACSHMGLVDKCWNYFRSMQTNYGLMPTAEHCACMVDTLSRAGLLESAKLFIESPSLVAMEKRHMWCILLGGCMNHRQFELGTYVGEKLMELGTSDSSAYILLSNIYAALGSRNGIERVRRGMMLNGVSKEPGCSWIEIRNRVHVFLVRDQQHPEMTEICEALRTLNKKMKSLKERQEKTVDISID</sequence>
<dbReference type="OMA" id="YCRMQME"/>
<dbReference type="Pfam" id="PF01535">
    <property type="entry name" value="PPR"/>
    <property type="match status" value="2"/>
</dbReference>
<dbReference type="InterPro" id="IPR046848">
    <property type="entry name" value="E_motif"/>
</dbReference>
<dbReference type="Pfam" id="PF20431">
    <property type="entry name" value="E_motif"/>
    <property type="match status" value="1"/>
</dbReference>
<dbReference type="FunFam" id="1.25.40.10:FF:000488">
    <property type="entry name" value="Pentatricopeptide repeat-containing protein, mitochondrial"/>
    <property type="match status" value="1"/>
</dbReference>
<feature type="repeat" description="PPR" evidence="4">
    <location>
        <begin position="485"/>
        <end position="519"/>
    </location>
</feature>
<dbReference type="OrthoDB" id="1879995at2759"/>
<comment type="caution">
    <text evidence="5">The sequence shown here is derived from an EMBL/GenBank/DDBJ whole genome shotgun (WGS) entry which is preliminary data.</text>
</comment>
<dbReference type="Proteomes" id="UP000036987">
    <property type="component" value="Unassembled WGS sequence"/>
</dbReference>
<dbReference type="FunFam" id="1.25.40.10:FF:000073">
    <property type="entry name" value="Pentatricopeptide repeat-containing protein chloroplastic"/>
    <property type="match status" value="1"/>
</dbReference>
<dbReference type="GO" id="GO:0099402">
    <property type="term" value="P:plant organ development"/>
    <property type="evidence" value="ECO:0007669"/>
    <property type="project" value="UniProtKB-ARBA"/>
</dbReference>
<comment type="similarity">
    <text evidence="1">Belongs to the PPR family. PCMP-H subfamily.</text>
</comment>
<evidence type="ECO:0000313" key="5">
    <source>
        <dbReference type="EMBL" id="KMZ67577.1"/>
    </source>
</evidence>
<keyword evidence="6" id="KW-1185">Reference proteome</keyword>
<dbReference type="InterPro" id="IPR046960">
    <property type="entry name" value="PPR_At4g14850-like_plant"/>
</dbReference>
<name>A0A0K9PH85_ZOSMR</name>
<dbReference type="PANTHER" id="PTHR47926">
    <property type="entry name" value="PENTATRICOPEPTIDE REPEAT-CONTAINING PROTEIN"/>
    <property type="match status" value="1"/>
</dbReference>
<dbReference type="Gene3D" id="1.25.40.10">
    <property type="entry name" value="Tetratricopeptide repeat domain"/>
    <property type="match status" value="5"/>
</dbReference>
<evidence type="ECO:0000256" key="2">
    <source>
        <dbReference type="ARBA" id="ARBA00022737"/>
    </source>
</evidence>
<proteinExistence type="inferred from homology"/>
<evidence type="ECO:0000256" key="1">
    <source>
        <dbReference type="ARBA" id="ARBA00006643"/>
    </source>
</evidence>
<dbReference type="NCBIfam" id="TIGR00756">
    <property type="entry name" value="PPR"/>
    <property type="match status" value="4"/>
</dbReference>
<dbReference type="InterPro" id="IPR002885">
    <property type="entry name" value="PPR_rpt"/>
</dbReference>
<feature type="repeat" description="PPR" evidence="4">
    <location>
        <begin position="384"/>
        <end position="418"/>
    </location>
</feature>
<dbReference type="PANTHER" id="PTHR47926:SF521">
    <property type="entry name" value="PENTATRICOPEPTIDE REPEAT-CONTAINING PROTEIN"/>
    <property type="match status" value="1"/>
</dbReference>
<dbReference type="GO" id="GO:0003723">
    <property type="term" value="F:RNA binding"/>
    <property type="evidence" value="ECO:0000318"/>
    <property type="project" value="GO_Central"/>
</dbReference>
<dbReference type="InterPro" id="IPR011990">
    <property type="entry name" value="TPR-like_helical_dom_sf"/>
</dbReference>
<accession>A0A0K9PH85</accession>
<feature type="repeat" description="PPR" evidence="4">
    <location>
        <begin position="147"/>
        <end position="181"/>
    </location>
</feature>
<keyword evidence="3" id="KW-0809">Transit peptide</keyword>
<organism evidence="5 6">
    <name type="scientific">Zostera marina</name>
    <name type="common">Eelgrass</name>
    <dbReference type="NCBI Taxonomy" id="29655"/>
    <lineage>
        <taxon>Eukaryota</taxon>
        <taxon>Viridiplantae</taxon>
        <taxon>Streptophyta</taxon>
        <taxon>Embryophyta</taxon>
        <taxon>Tracheophyta</taxon>
        <taxon>Spermatophyta</taxon>
        <taxon>Magnoliopsida</taxon>
        <taxon>Liliopsida</taxon>
        <taxon>Zosteraceae</taxon>
        <taxon>Zostera</taxon>
    </lineage>
</organism>
<dbReference type="STRING" id="29655.A0A0K9PH85"/>
<dbReference type="FunFam" id="1.25.40.10:FF:000158">
    <property type="entry name" value="pentatricopeptide repeat-containing protein At2g33680"/>
    <property type="match status" value="1"/>
</dbReference>